<keyword evidence="2" id="KW-1185">Reference proteome</keyword>
<sequence>MVQGELHKHIALPLAASELILANHCNTDRLIKDGQIVIVHEVNIYDVPHGLPKKFCSV</sequence>
<organism evidence="1 2">
    <name type="scientific">Paraburkholderia ribeironis</name>
    <dbReference type="NCBI Taxonomy" id="1247936"/>
    <lineage>
        <taxon>Bacteria</taxon>
        <taxon>Pseudomonadati</taxon>
        <taxon>Pseudomonadota</taxon>
        <taxon>Betaproteobacteria</taxon>
        <taxon>Burkholderiales</taxon>
        <taxon>Burkholderiaceae</taxon>
        <taxon>Paraburkholderia</taxon>
    </lineage>
</organism>
<reference evidence="1 2" key="1">
    <citation type="submission" date="2016-12" db="EMBL/GenBank/DDBJ databases">
        <authorList>
            <person name="Song W.-J."/>
            <person name="Kurnit D.M."/>
        </authorList>
    </citation>
    <scope>NUCLEOTIDE SEQUENCE [LARGE SCALE GENOMIC DNA]</scope>
    <source>
        <strain evidence="1 2">STM7296</strain>
    </source>
</reference>
<gene>
    <name evidence="1" type="ORF">BN2475_380056</name>
</gene>
<accession>A0A1N7S5W1</accession>
<name>A0A1N7S5W1_9BURK</name>
<dbReference type="AlphaFoldDB" id="A0A1N7S5W1"/>
<protein>
    <submittedName>
        <fullName evidence="1">Uncharacterized protein</fullName>
    </submittedName>
</protein>
<evidence type="ECO:0000313" key="2">
    <source>
        <dbReference type="Proteomes" id="UP000187012"/>
    </source>
</evidence>
<proteinExistence type="predicted"/>
<dbReference type="Proteomes" id="UP000187012">
    <property type="component" value="Unassembled WGS sequence"/>
</dbReference>
<evidence type="ECO:0000313" key="1">
    <source>
        <dbReference type="EMBL" id="SIT42740.1"/>
    </source>
</evidence>
<dbReference type="EMBL" id="CYGX02000038">
    <property type="protein sequence ID" value="SIT42740.1"/>
    <property type="molecule type" value="Genomic_DNA"/>
</dbReference>